<keyword evidence="3" id="KW-1185">Reference proteome</keyword>
<dbReference type="Proteomes" id="UP000294901">
    <property type="component" value="Unassembled WGS sequence"/>
</dbReference>
<dbReference type="AlphaFoldDB" id="A0A4R6JXL2"/>
<evidence type="ECO:0000259" key="1">
    <source>
        <dbReference type="Pfam" id="PF04073"/>
    </source>
</evidence>
<dbReference type="InterPro" id="IPR007214">
    <property type="entry name" value="YbaK/aa-tRNA-synth-assoc-dom"/>
</dbReference>
<accession>A0A4R6JXL2</accession>
<feature type="domain" description="YbaK/aminoacyl-tRNA synthetase-associated" evidence="1">
    <location>
        <begin position="71"/>
        <end position="188"/>
    </location>
</feature>
<organism evidence="2 3">
    <name type="scientific">Paractinoplanes brasiliensis</name>
    <dbReference type="NCBI Taxonomy" id="52695"/>
    <lineage>
        <taxon>Bacteria</taxon>
        <taxon>Bacillati</taxon>
        <taxon>Actinomycetota</taxon>
        <taxon>Actinomycetes</taxon>
        <taxon>Micromonosporales</taxon>
        <taxon>Micromonosporaceae</taxon>
        <taxon>Paractinoplanes</taxon>
    </lineage>
</organism>
<proteinExistence type="predicted"/>
<dbReference type="Pfam" id="PF04073">
    <property type="entry name" value="tRNA_edit"/>
    <property type="match status" value="1"/>
</dbReference>
<evidence type="ECO:0000313" key="3">
    <source>
        <dbReference type="Proteomes" id="UP000294901"/>
    </source>
</evidence>
<dbReference type="Gene3D" id="3.90.960.10">
    <property type="entry name" value="YbaK/aminoacyl-tRNA synthetase-associated domain"/>
    <property type="match status" value="1"/>
</dbReference>
<gene>
    <name evidence="2" type="ORF">C8E87_3143</name>
</gene>
<reference evidence="2 3" key="1">
    <citation type="submission" date="2019-03" db="EMBL/GenBank/DDBJ databases">
        <title>Sequencing the genomes of 1000 actinobacteria strains.</title>
        <authorList>
            <person name="Klenk H.-P."/>
        </authorList>
    </citation>
    <scope>NUCLEOTIDE SEQUENCE [LARGE SCALE GENOMIC DNA]</scope>
    <source>
        <strain evidence="2 3">DSM 43805</strain>
    </source>
</reference>
<name>A0A4R6JXL2_9ACTN</name>
<dbReference type="GO" id="GO:0002161">
    <property type="term" value="F:aminoacyl-tRNA deacylase activity"/>
    <property type="evidence" value="ECO:0007669"/>
    <property type="project" value="InterPro"/>
</dbReference>
<protein>
    <submittedName>
        <fullName evidence="2">Prolyl-tRNA editing enzyme YbaK/EbsC (Cys-tRNA(Pro) deacylase)</fullName>
    </submittedName>
</protein>
<dbReference type="EMBL" id="SNWR01000001">
    <property type="protein sequence ID" value="TDO39455.1"/>
    <property type="molecule type" value="Genomic_DNA"/>
</dbReference>
<dbReference type="CDD" id="cd04939">
    <property type="entry name" value="PA2301"/>
    <property type="match status" value="1"/>
</dbReference>
<dbReference type="InterPro" id="IPR036754">
    <property type="entry name" value="YbaK/aa-tRNA-synt-asso_dom_sf"/>
</dbReference>
<evidence type="ECO:0000313" key="2">
    <source>
        <dbReference type="EMBL" id="TDO39455.1"/>
    </source>
</evidence>
<dbReference type="SUPFAM" id="SSF55826">
    <property type="entry name" value="YbaK/ProRS associated domain"/>
    <property type="match status" value="1"/>
</dbReference>
<comment type="caution">
    <text evidence="2">The sequence shown here is derived from an EMBL/GenBank/DDBJ whole genome shotgun (WGS) entry which is preliminary data.</text>
</comment>
<sequence length="207" mass="21842">MAPAGIRSWEGYLQARYWVRIAGVMGTLKLEPAQTRTDLLAGPVAKALTVWPEDAPIDADQVMVAPIDAELADTAAFCEAYDVGLDVSANCVIVAGKRDGETRYAACIVLATTRADVNGVVRRRLNVRKCSFAPMEDAVRITGMEYGGITPIGLPVDWPILVDSRVAATPHVIIGSGVRHSKIAIAGPALGALPGAEVIEDLAKPIG</sequence>